<accession>A0A0S3T710</accession>
<evidence type="ECO:0000313" key="2">
    <source>
        <dbReference type="Proteomes" id="UP000291084"/>
    </source>
</evidence>
<keyword evidence="2" id="KW-1185">Reference proteome</keyword>
<dbReference type="EMBL" id="AP015044">
    <property type="protein sequence ID" value="BAU01026.1"/>
    <property type="molecule type" value="Genomic_DNA"/>
</dbReference>
<reference evidence="1 2" key="1">
    <citation type="journal article" date="2015" name="Sci. Rep.">
        <title>The power of single molecule real-time sequencing technology in the de novo assembly of a eukaryotic genome.</title>
        <authorList>
            <person name="Sakai H."/>
            <person name="Naito K."/>
            <person name="Ogiso-Tanaka E."/>
            <person name="Takahashi Y."/>
            <person name="Iseki K."/>
            <person name="Muto C."/>
            <person name="Satou K."/>
            <person name="Teruya K."/>
            <person name="Shiroma A."/>
            <person name="Shimoji M."/>
            <person name="Hirano T."/>
            <person name="Itoh T."/>
            <person name="Kaga A."/>
            <person name="Tomooka N."/>
        </authorList>
    </citation>
    <scope>NUCLEOTIDE SEQUENCE [LARGE SCALE GENOMIC DNA]</scope>
    <source>
        <strain evidence="2">cv. Shumari</strain>
    </source>
</reference>
<sequence>MAQKLHLLHPELTLGQFCIQLLFPQHAQHCPQVVFMLSLCLRVDENIIYKNDHKLVQVWPKDAVHIIHEHRRSVCYSKWHHYILVVSITRPKSSFLDVVLLHPDLVIPRTQINLREHRCPMQLIQQIINPWQRVFVLDGQLVQLPVVYT</sequence>
<gene>
    <name evidence="1" type="primary">Vigan.11G017800</name>
    <name evidence="1" type="ORF">VIGAN_11017800</name>
</gene>
<organism evidence="1 2">
    <name type="scientific">Vigna angularis var. angularis</name>
    <dbReference type="NCBI Taxonomy" id="157739"/>
    <lineage>
        <taxon>Eukaryota</taxon>
        <taxon>Viridiplantae</taxon>
        <taxon>Streptophyta</taxon>
        <taxon>Embryophyta</taxon>
        <taxon>Tracheophyta</taxon>
        <taxon>Spermatophyta</taxon>
        <taxon>Magnoliopsida</taxon>
        <taxon>eudicotyledons</taxon>
        <taxon>Gunneridae</taxon>
        <taxon>Pentapetalae</taxon>
        <taxon>rosids</taxon>
        <taxon>fabids</taxon>
        <taxon>Fabales</taxon>
        <taxon>Fabaceae</taxon>
        <taxon>Papilionoideae</taxon>
        <taxon>50 kb inversion clade</taxon>
        <taxon>NPAAA clade</taxon>
        <taxon>indigoferoid/millettioid clade</taxon>
        <taxon>Phaseoleae</taxon>
        <taxon>Vigna</taxon>
    </lineage>
</organism>
<dbReference type="OrthoDB" id="1804788at2759"/>
<proteinExistence type="predicted"/>
<dbReference type="AlphaFoldDB" id="A0A0S3T710"/>
<evidence type="ECO:0000313" key="1">
    <source>
        <dbReference type="EMBL" id="BAU01026.1"/>
    </source>
</evidence>
<name>A0A0S3T710_PHAAN</name>
<dbReference type="Proteomes" id="UP000291084">
    <property type="component" value="Chromosome 11"/>
</dbReference>
<protein>
    <submittedName>
        <fullName evidence="1">Uncharacterized protein</fullName>
    </submittedName>
</protein>